<gene>
    <name evidence="2" type="ORF">GCM10025751_17220</name>
</gene>
<feature type="transmembrane region" description="Helical" evidence="1">
    <location>
        <begin position="45"/>
        <end position="65"/>
    </location>
</feature>
<keyword evidence="1" id="KW-1133">Transmembrane helix</keyword>
<proteinExistence type="predicted"/>
<dbReference type="GeneID" id="68612314"/>
<evidence type="ECO:0000256" key="1">
    <source>
        <dbReference type="SAM" id="Phobius"/>
    </source>
</evidence>
<feature type="transmembrane region" description="Helical" evidence="1">
    <location>
        <begin position="19"/>
        <end position="39"/>
    </location>
</feature>
<evidence type="ECO:0000313" key="3">
    <source>
        <dbReference type="Proteomes" id="UP001501729"/>
    </source>
</evidence>
<reference evidence="2 3" key="1">
    <citation type="journal article" date="2019" name="Int. J. Syst. Evol. Microbiol.">
        <title>The Global Catalogue of Microorganisms (GCM) 10K type strain sequencing project: providing services to taxonomists for standard genome sequencing and annotation.</title>
        <authorList>
            <consortium name="The Broad Institute Genomics Platform"/>
            <consortium name="The Broad Institute Genome Sequencing Center for Infectious Disease"/>
            <person name="Wu L."/>
            <person name="Ma J."/>
        </authorList>
    </citation>
    <scope>NUCLEOTIDE SEQUENCE [LARGE SCALE GENOMIC DNA]</scope>
    <source>
        <strain evidence="2 3">JCM 17504</strain>
    </source>
</reference>
<keyword evidence="3" id="KW-1185">Reference proteome</keyword>
<keyword evidence="1" id="KW-0812">Transmembrane</keyword>
<evidence type="ECO:0000313" key="2">
    <source>
        <dbReference type="EMBL" id="GAA5047104.1"/>
    </source>
</evidence>
<accession>A0AAV3UF52</accession>
<keyword evidence="1" id="KW-0472">Membrane</keyword>
<organism evidence="2 3">
    <name type="scientific">Haladaptatus pallidirubidus</name>
    <dbReference type="NCBI Taxonomy" id="1008152"/>
    <lineage>
        <taxon>Archaea</taxon>
        <taxon>Methanobacteriati</taxon>
        <taxon>Methanobacteriota</taxon>
        <taxon>Stenosarchaea group</taxon>
        <taxon>Halobacteria</taxon>
        <taxon>Halobacteriales</taxon>
        <taxon>Haladaptataceae</taxon>
        <taxon>Haladaptatus</taxon>
    </lineage>
</organism>
<dbReference type="Proteomes" id="UP001501729">
    <property type="component" value="Unassembled WGS sequence"/>
</dbReference>
<dbReference type="AlphaFoldDB" id="A0AAV3UF52"/>
<dbReference type="RefSeq" id="WP_227776489.1">
    <property type="nucleotide sequence ID" value="NZ_BAABKX010000001.1"/>
</dbReference>
<sequence>MTDSNTPEIHRKLDKIARLLAFLVLFEFLKLAGELLTITSVGNSFFSMLSLVIVLVLLAGISVIITS</sequence>
<dbReference type="EMBL" id="BAABKX010000001">
    <property type="protein sequence ID" value="GAA5047104.1"/>
    <property type="molecule type" value="Genomic_DNA"/>
</dbReference>
<name>A0AAV3UF52_9EURY</name>
<protein>
    <submittedName>
        <fullName evidence="2">Uncharacterized protein</fullName>
    </submittedName>
</protein>
<comment type="caution">
    <text evidence="2">The sequence shown here is derived from an EMBL/GenBank/DDBJ whole genome shotgun (WGS) entry which is preliminary data.</text>
</comment>